<comment type="caution">
    <text evidence="1">The sequence shown here is derived from an EMBL/GenBank/DDBJ whole genome shotgun (WGS) entry which is preliminary data.</text>
</comment>
<protein>
    <submittedName>
        <fullName evidence="1">Uncharacterized protein</fullName>
    </submittedName>
</protein>
<feature type="non-terminal residue" evidence="1">
    <location>
        <position position="72"/>
    </location>
</feature>
<reference evidence="1 2" key="1">
    <citation type="submission" date="2024-02" db="EMBL/GenBank/DDBJ databases">
        <title>Bacteria isolated from the canopy kelp, Nereocystis luetkeana.</title>
        <authorList>
            <person name="Pfister C.A."/>
            <person name="Younker I.T."/>
            <person name="Light S.H."/>
        </authorList>
    </citation>
    <scope>NUCLEOTIDE SEQUENCE [LARGE SCALE GENOMIC DNA]</scope>
    <source>
        <strain evidence="1 2">TI.1.03</strain>
    </source>
</reference>
<evidence type="ECO:0000313" key="2">
    <source>
        <dbReference type="Proteomes" id="UP001371391"/>
    </source>
</evidence>
<organism evidence="1 2">
    <name type="scientific">Pseudoalteromonas issachenkonii</name>
    <dbReference type="NCBI Taxonomy" id="152297"/>
    <lineage>
        <taxon>Bacteria</taxon>
        <taxon>Pseudomonadati</taxon>
        <taxon>Pseudomonadota</taxon>
        <taxon>Gammaproteobacteria</taxon>
        <taxon>Alteromonadales</taxon>
        <taxon>Pseudoalteromonadaceae</taxon>
        <taxon>Pseudoalteromonas</taxon>
    </lineage>
</organism>
<evidence type="ECO:0000313" key="1">
    <source>
        <dbReference type="EMBL" id="MEL0657418.1"/>
    </source>
</evidence>
<dbReference type="Proteomes" id="UP001371391">
    <property type="component" value="Unassembled WGS sequence"/>
</dbReference>
<keyword evidence="2" id="KW-1185">Reference proteome</keyword>
<feature type="non-terminal residue" evidence="1">
    <location>
        <position position="1"/>
    </location>
</feature>
<proteinExistence type="predicted"/>
<sequence length="72" mass="8158">RSPWFVPSIGQWFDMLVNICGKSPRDFRNETSNGLNDTGWGQETLDKLTIQLSKVGNSLPQFSDTYRLGFSC</sequence>
<accession>A0ABU9H6J9</accession>
<name>A0ABU9H6J9_9GAMM</name>
<gene>
    <name evidence="1" type="ORF">V6257_20740</name>
</gene>
<dbReference type="EMBL" id="JBAKAW010000216">
    <property type="protein sequence ID" value="MEL0657418.1"/>
    <property type="molecule type" value="Genomic_DNA"/>
</dbReference>